<evidence type="ECO:0000256" key="1">
    <source>
        <dbReference type="SAM" id="MobiDB-lite"/>
    </source>
</evidence>
<evidence type="ECO:0000313" key="5">
    <source>
        <dbReference type="Proteomes" id="UP001151760"/>
    </source>
</evidence>
<dbReference type="InterPro" id="IPR013103">
    <property type="entry name" value="RVT_2"/>
</dbReference>
<gene>
    <name evidence="4" type="ORF">Tco_0748750</name>
</gene>
<dbReference type="Pfam" id="PF07727">
    <property type="entry name" value="RVT_2"/>
    <property type="match status" value="1"/>
</dbReference>
<keyword evidence="5" id="KW-1185">Reference proteome</keyword>
<dbReference type="Pfam" id="PF14223">
    <property type="entry name" value="Retrotran_gag_2"/>
    <property type="match status" value="1"/>
</dbReference>
<reference evidence="4" key="1">
    <citation type="journal article" date="2022" name="Int. J. Mol. Sci.">
        <title>Draft Genome of Tanacetum Coccineum: Genomic Comparison of Closely Related Tanacetum-Family Plants.</title>
        <authorList>
            <person name="Yamashiro T."/>
            <person name="Shiraishi A."/>
            <person name="Nakayama K."/>
            <person name="Satake H."/>
        </authorList>
    </citation>
    <scope>NUCLEOTIDE SEQUENCE</scope>
</reference>
<proteinExistence type="predicted"/>
<dbReference type="Pfam" id="PF22936">
    <property type="entry name" value="Pol_BBD"/>
    <property type="match status" value="1"/>
</dbReference>
<dbReference type="PANTHER" id="PTHR35317:SF31">
    <property type="entry name" value="DUF4219 DOMAIN-CONTAINING PROTEIN"/>
    <property type="match status" value="1"/>
</dbReference>
<dbReference type="Proteomes" id="UP001151760">
    <property type="component" value="Unassembled WGS sequence"/>
</dbReference>
<sequence length="661" mass="75628">MASSATTAPAIPVFSGTHYHIWAVKMKTYLKSQGLWKVVETDESTPALGENPTVAQLRTYDTESLKKDKALTCLHSGIADQIFTSIMDLETPKAVWDKLQETFEGTDRVKAVRLLTLKREFELLRMKDDELVKDYSARMINVVNQMRLHGEVMKDHKVVEKMISVPPKFEAKISAIEESCDLDTLTVSELTSKLQAQEQRVSIRSEEKVEGAFRISSRSNKAGNSKQNTFRRGNFTKGNNKGSTSQNSSFTSKKGTFPPCNICQNTNHQESDSWFKDKSNFKCNFCNNFGHLEKYCRVKKARNNTQGVQQANVSEEDQVDDEYLFMASHLDEHPNNLTWLMDSGCTSHMTPERSFFITLDTTDNPRVKLGDGRYTRAKGRGTIAINTKKGTKYISRVLYVPELERSMLSVPQMIKNGYGVNFKKDSQCVITDSHDSKIAILDMVNDSYYLKLDVANASAFSVTEDDSMKWDKRNGHFNYRTLKHMNTTKLVRDMPPISEVDIPEFDIEDVTDTDVLRTRPLVDVYESCNSVIEPKSYMDASKHFEWINAMKVELEEEIYVKQPQGFEVVGQDEKVYRHYNSLYGPKQAPRAWFAKIDSHYLNHNLRRSSTENPVQHGRSKHINFKYHVIREAEKNEEVKLKYCTSETQLGDSLQSRLPEGS</sequence>
<evidence type="ECO:0000259" key="3">
    <source>
        <dbReference type="Pfam" id="PF22936"/>
    </source>
</evidence>
<dbReference type="PANTHER" id="PTHR35317">
    <property type="entry name" value="OS04G0629600 PROTEIN"/>
    <property type="match status" value="1"/>
</dbReference>
<feature type="compositionally biased region" description="Polar residues" evidence="1">
    <location>
        <begin position="216"/>
        <end position="252"/>
    </location>
</feature>
<dbReference type="InterPro" id="IPR054722">
    <property type="entry name" value="PolX-like_BBD"/>
</dbReference>
<reference evidence="4" key="2">
    <citation type="submission" date="2022-01" db="EMBL/GenBank/DDBJ databases">
        <authorList>
            <person name="Yamashiro T."/>
            <person name="Shiraishi A."/>
            <person name="Satake H."/>
            <person name="Nakayama K."/>
        </authorList>
    </citation>
    <scope>NUCLEOTIDE SEQUENCE</scope>
</reference>
<feature type="region of interest" description="Disordered" evidence="1">
    <location>
        <begin position="214"/>
        <end position="252"/>
    </location>
</feature>
<evidence type="ECO:0000259" key="2">
    <source>
        <dbReference type="Pfam" id="PF07727"/>
    </source>
</evidence>
<evidence type="ECO:0000313" key="4">
    <source>
        <dbReference type="EMBL" id="GJS82209.1"/>
    </source>
</evidence>
<accession>A0ABQ4YWH7</accession>
<dbReference type="EMBL" id="BQNB010010806">
    <property type="protein sequence ID" value="GJS82209.1"/>
    <property type="molecule type" value="Genomic_DNA"/>
</dbReference>
<name>A0ABQ4YWH7_9ASTR</name>
<feature type="domain" description="Retrovirus-related Pol polyprotein from transposon TNT 1-94-like beta-barrel" evidence="3">
    <location>
        <begin position="339"/>
        <end position="418"/>
    </location>
</feature>
<organism evidence="4 5">
    <name type="scientific">Tanacetum coccineum</name>
    <dbReference type="NCBI Taxonomy" id="301880"/>
    <lineage>
        <taxon>Eukaryota</taxon>
        <taxon>Viridiplantae</taxon>
        <taxon>Streptophyta</taxon>
        <taxon>Embryophyta</taxon>
        <taxon>Tracheophyta</taxon>
        <taxon>Spermatophyta</taxon>
        <taxon>Magnoliopsida</taxon>
        <taxon>eudicotyledons</taxon>
        <taxon>Gunneridae</taxon>
        <taxon>Pentapetalae</taxon>
        <taxon>asterids</taxon>
        <taxon>campanulids</taxon>
        <taxon>Asterales</taxon>
        <taxon>Asteraceae</taxon>
        <taxon>Asteroideae</taxon>
        <taxon>Anthemideae</taxon>
        <taxon>Anthemidinae</taxon>
        <taxon>Tanacetum</taxon>
    </lineage>
</organism>
<feature type="domain" description="Reverse transcriptase Ty1/copia-type" evidence="2">
    <location>
        <begin position="551"/>
        <end position="612"/>
    </location>
</feature>
<comment type="caution">
    <text evidence="4">The sequence shown here is derived from an EMBL/GenBank/DDBJ whole genome shotgun (WGS) entry which is preliminary data.</text>
</comment>
<protein>
    <submittedName>
        <fullName evidence="4">Retrovirus-related pol polyprotein from transposon TNT 1-94</fullName>
    </submittedName>
</protein>